<evidence type="ECO:0000256" key="1">
    <source>
        <dbReference type="SAM" id="Coils"/>
    </source>
</evidence>
<dbReference type="AlphaFoldDB" id="A0A9P7VKT1"/>
<comment type="caution">
    <text evidence="2">The sequence shown here is derived from an EMBL/GenBank/DDBJ whole genome shotgun (WGS) entry which is preliminary data.</text>
</comment>
<accession>A0A9P7VKT1</accession>
<dbReference type="EMBL" id="MU250550">
    <property type="protein sequence ID" value="KAG7442539.1"/>
    <property type="molecule type" value="Genomic_DNA"/>
</dbReference>
<evidence type="ECO:0000313" key="3">
    <source>
        <dbReference type="Proteomes" id="UP000812287"/>
    </source>
</evidence>
<reference evidence="2" key="1">
    <citation type="submission" date="2020-11" db="EMBL/GenBank/DDBJ databases">
        <title>Adaptations for nitrogen fixation in a non-lichenized fungal sporocarp promotes dispersal by wood-feeding termites.</title>
        <authorList>
            <consortium name="DOE Joint Genome Institute"/>
            <person name="Koch R.A."/>
            <person name="Yoon G."/>
            <person name="Arayal U."/>
            <person name="Lail K."/>
            <person name="Amirebrahimi M."/>
            <person name="Labutti K."/>
            <person name="Lipzen A."/>
            <person name="Riley R."/>
            <person name="Barry K."/>
            <person name="Henrissat B."/>
            <person name="Grigoriev I.V."/>
            <person name="Herr J.R."/>
            <person name="Aime M.C."/>
        </authorList>
    </citation>
    <scope>NUCLEOTIDE SEQUENCE</scope>
    <source>
        <strain evidence="2">MCA 3950</strain>
    </source>
</reference>
<feature type="coiled-coil region" evidence="1">
    <location>
        <begin position="12"/>
        <end position="39"/>
    </location>
</feature>
<sequence length="298" mass="33750">MFYDNPNRRARASQLKADIEAFCNEFKALERQRDELLRVLKPRLGEFLKKNGYSSAEKLDERVQSVLTGQALADYNEVKKNGREERANLQEAIRKLAPERVKAHQAPMEIKAICMWISSIKDWLDDPDISGNPEIMKRELGGDFKDDFAKADRAHAIEYLIKFDGERGAWMKEDPDWTNLSMSSYSSINPPASFSNDDLSQNSSDEAKEKASKIIVEYSNEQGNNEVGSLLLNVIDYTKDTTMTIDAEGDKWTLIMDSIALKCDKAYGQIRDYQFSLKGLQSGHILIGCRVTSFAGEP</sequence>
<dbReference type="OrthoDB" id="3049275at2759"/>
<dbReference type="GeneID" id="66099902"/>
<gene>
    <name evidence="2" type="ORF">BT62DRAFT_1010126</name>
</gene>
<organism evidence="2 3">
    <name type="scientific">Guyanagaster necrorhizus</name>
    <dbReference type="NCBI Taxonomy" id="856835"/>
    <lineage>
        <taxon>Eukaryota</taxon>
        <taxon>Fungi</taxon>
        <taxon>Dikarya</taxon>
        <taxon>Basidiomycota</taxon>
        <taxon>Agaricomycotina</taxon>
        <taxon>Agaricomycetes</taxon>
        <taxon>Agaricomycetidae</taxon>
        <taxon>Agaricales</taxon>
        <taxon>Marasmiineae</taxon>
        <taxon>Physalacriaceae</taxon>
        <taxon>Guyanagaster</taxon>
    </lineage>
</organism>
<proteinExistence type="predicted"/>
<keyword evidence="1" id="KW-0175">Coiled coil</keyword>
<name>A0A9P7VKT1_9AGAR</name>
<keyword evidence="3" id="KW-1185">Reference proteome</keyword>
<dbReference type="Proteomes" id="UP000812287">
    <property type="component" value="Unassembled WGS sequence"/>
</dbReference>
<dbReference type="RefSeq" id="XP_043036039.1">
    <property type="nucleotide sequence ID" value="XM_043177615.1"/>
</dbReference>
<evidence type="ECO:0000313" key="2">
    <source>
        <dbReference type="EMBL" id="KAG7442539.1"/>
    </source>
</evidence>
<protein>
    <submittedName>
        <fullName evidence="2">Uncharacterized protein</fullName>
    </submittedName>
</protein>